<dbReference type="EMBL" id="CAAALY010055898">
    <property type="protein sequence ID" value="VEL22337.1"/>
    <property type="molecule type" value="Genomic_DNA"/>
</dbReference>
<reference evidence="2" key="1">
    <citation type="submission" date="2018-11" db="EMBL/GenBank/DDBJ databases">
        <authorList>
            <consortium name="Pathogen Informatics"/>
        </authorList>
    </citation>
    <scope>NUCLEOTIDE SEQUENCE</scope>
</reference>
<proteinExistence type="predicted"/>
<evidence type="ECO:0000313" key="3">
    <source>
        <dbReference type="Proteomes" id="UP000784294"/>
    </source>
</evidence>
<keyword evidence="3" id="KW-1185">Reference proteome</keyword>
<comment type="caution">
    <text evidence="2">The sequence shown here is derived from an EMBL/GenBank/DDBJ whole genome shotgun (WGS) entry which is preliminary data.</text>
</comment>
<dbReference type="AlphaFoldDB" id="A0A3S5A7X8"/>
<feature type="region of interest" description="Disordered" evidence="1">
    <location>
        <begin position="84"/>
        <end position="136"/>
    </location>
</feature>
<dbReference type="Proteomes" id="UP000784294">
    <property type="component" value="Unassembled WGS sequence"/>
</dbReference>
<feature type="compositionally biased region" description="Pro residues" evidence="1">
    <location>
        <begin position="116"/>
        <end position="134"/>
    </location>
</feature>
<name>A0A3S5A7X8_9PLAT</name>
<accession>A0A3S5A7X8</accession>
<sequence>MMTTDRNAIPFASHVGASGRASARPTSPDSDGLRCCILKLSGQINRVAMQPADLGHFVRVLLNMQAETLSLLVAGGNRGGIVTTSPAPLLHSPKPQPLPPRSTFPHHPHLYSHPLLPLPPPPPPSSSPPTPPPTGGMYTVSKASLLFCLSCLQVAPRGLTSLGQNGILQSSLQLLKFPPPSATRFPTHGTSSFLATPHNTSVARVETRRSPASIDGLAKRRREPVAHEHHPLRGQLYIERLYDVGKEDERLHAGRGTERNGSETLTGRQAAVRRLSATLSFTPREPIAYIQTV</sequence>
<organism evidence="2 3">
    <name type="scientific">Protopolystoma xenopodis</name>
    <dbReference type="NCBI Taxonomy" id="117903"/>
    <lineage>
        <taxon>Eukaryota</taxon>
        <taxon>Metazoa</taxon>
        <taxon>Spiralia</taxon>
        <taxon>Lophotrochozoa</taxon>
        <taxon>Platyhelminthes</taxon>
        <taxon>Monogenea</taxon>
        <taxon>Polyopisthocotylea</taxon>
        <taxon>Polystomatidea</taxon>
        <taxon>Polystomatidae</taxon>
        <taxon>Protopolystoma</taxon>
    </lineage>
</organism>
<evidence type="ECO:0000313" key="2">
    <source>
        <dbReference type="EMBL" id="VEL22337.1"/>
    </source>
</evidence>
<feature type="non-terminal residue" evidence="2">
    <location>
        <position position="293"/>
    </location>
</feature>
<protein>
    <submittedName>
        <fullName evidence="2">Uncharacterized protein</fullName>
    </submittedName>
</protein>
<evidence type="ECO:0000256" key="1">
    <source>
        <dbReference type="SAM" id="MobiDB-lite"/>
    </source>
</evidence>
<gene>
    <name evidence="2" type="ORF">PXEA_LOCUS15777</name>
</gene>